<dbReference type="InterPro" id="IPR004453">
    <property type="entry name" value="QueG"/>
</dbReference>
<name>G7WAZ8_DESOD</name>
<keyword evidence="1" id="KW-0479">Metal-binding</keyword>
<protein>
    <submittedName>
        <fullName evidence="3">Putative Fe-S protein</fullName>
    </submittedName>
</protein>
<keyword evidence="1" id="KW-0411">Iron-sulfur</keyword>
<dbReference type="PANTHER" id="PTHR30002">
    <property type="entry name" value="EPOXYQUEUOSINE REDUCTASE"/>
    <property type="match status" value="1"/>
</dbReference>
<dbReference type="PANTHER" id="PTHR30002:SF4">
    <property type="entry name" value="EPOXYQUEUOSINE REDUCTASE"/>
    <property type="match status" value="1"/>
</dbReference>
<dbReference type="KEGG" id="dor:Desor_1868"/>
<evidence type="ECO:0000259" key="2">
    <source>
        <dbReference type="PROSITE" id="PS51379"/>
    </source>
</evidence>
<dbReference type="AlphaFoldDB" id="G7WAZ8"/>
<dbReference type="EMBL" id="CP003108">
    <property type="protein sequence ID" value="AET67499.1"/>
    <property type="molecule type" value="Genomic_DNA"/>
</dbReference>
<dbReference type="GO" id="GO:0051539">
    <property type="term" value="F:4 iron, 4 sulfur cluster binding"/>
    <property type="evidence" value="ECO:0007669"/>
    <property type="project" value="UniProtKB-KW"/>
</dbReference>
<dbReference type="STRING" id="768706.Desor_1868"/>
<evidence type="ECO:0000256" key="1">
    <source>
        <dbReference type="ARBA" id="ARBA00022485"/>
    </source>
</evidence>
<dbReference type="OrthoDB" id="9784571at2"/>
<dbReference type="HOGENOM" id="CLU_030790_1_0_9"/>
<dbReference type="GO" id="GO:0052693">
    <property type="term" value="F:epoxyqueuosine reductase activity"/>
    <property type="evidence" value="ECO:0007669"/>
    <property type="project" value="TreeGrafter"/>
</dbReference>
<evidence type="ECO:0000313" key="4">
    <source>
        <dbReference type="Proteomes" id="UP000006346"/>
    </source>
</evidence>
<reference evidence="3 4" key="2">
    <citation type="journal article" date="2012" name="J. Bacteriol.">
        <title>Complete genome sequences of Desulfosporosinus orientis DSM765T, Desulfosporosinus youngiae DSM17734T, Desulfosporosinus meridiei DSM13257T, and Desulfosporosinus acidiphilus DSM22704T.</title>
        <authorList>
            <person name="Pester M."/>
            <person name="Brambilla E."/>
            <person name="Alazard D."/>
            <person name="Rattei T."/>
            <person name="Weinmaier T."/>
            <person name="Han J."/>
            <person name="Lucas S."/>
            <person name="Lapidus A."/>
            <person name="Cheng J.F."/>
            <person name="Goodwin L."/>
            <person name="Pitluck S."/>
            <person name="Peters L."/>
            <person name="Ovchinnikova G."/>
            <person name="Teshima H."/>
            <person name="Detter J.C."/>
            <person name="Han C.S."/>
            <person name="Tapia R."/>
            <person name="Land M.L."/>
            <person name="Hauser L."/>
            <person name="Kyrpides N.C."/>
            <person name="Ivanova N.N."/>
            <person name="Pagani I."/>
            <person name="Huntmann M."/>
            <person name="Wei C.L."/>
            <person name="Davenport K.W."/>
            <person name="Daligault H."/>
            <person name="Chain P.S."/>
            <person name="Chen A."/>
            <person name="Mavromatis K."/>
            <person name="Markowitz V."/>
            <person name="Szeto E."/>
            <person name="Mikhailova N."/>
            <person name="Pati A."/>
            <person name="Wagner M."/>
            <person name="Woyke T."/>
            <person name="Ollivier B."/>
            <person name="Klenk H.P."/>
            <person name="Spring S."/>
            <person name="Loy A."/>
        </authorList>
    </citation>
    <scope>NUCLEOTIDE SEQUENCE [LARGE SCALE GENOMIC DNA]</scope>
    <source>
        <strain evidence="4">ATCC 19365 / DSM 765 / NCIMB 8382 / VKM B-1628</strain>
    </source>
</reference>
<keyword evidence="1" id="KW-0408">Iron</keyword>
<dbReference type="Pfam" id="PF13484">
    <property type="entry name" value="Fer4_16"/>
    <property type="match status" value="1"/>
</dbReference>
<evidence type="ECO:0000313" key="3">
    <source>
        <dbReference type="EMBL" id="AET67499.1"/>
    </source>
</evidence>
<accession>G7WAZ8</accession>
<dbReference type="eggNOG" id="COG1600">
    <property type="taxonomic scope" value="Bacteria"/>
</dbReference>
<reference evidence="4" key="1">
    <citation type="submission" date="2011-11" db="EMBL/GenBank/DDBJ databases">
        <title>Complete sequence of Desulfosporosinus orientis DSM 765.</title>
        <authorList>
            <person name="Lucas S."/>
            <person name="Han J."/>
            <person name="Lapidus A."/>
            <person name="Cheng J.-F."/>
            <person name="Goodwin L."/>
            <person name="Pitluck S."/>
            <person name="Peters L."/>
            <person name="Ovchinnikova G."/>
            <person name="Teshima H."/>
            <person name="Detter J.C."/>
            <person name="Han C."/>
            <person name="Tapia R."/>
            <person name="Land M."/>
            <person name="Hauser L."/>
            <person name="Kyrpides N."/>
            <person name="Ivanova N."/>
            <person name="Pagani I."/>
            <person name="Pester M."/>
            <person name="Spring S."/>
            <person name="Ollivier B."/>
            <person name="Rattei T."/>
            <person name="Klenk H.-P."/>
            <person name="Wagner M."/>
            <person name="Loy A."/>
            <person name="Woyke T."/>
        </authorList>
    </citation>
    <scope>NUCLEOTIDE SEQUENCE [LARGE SCALE GENOMIC DNA]</scope>
    <source>
        <strain evidence="4">ATCC 19365 / DSM 765 / NCIMB 8382 / VKM B-1628</strain>
    </source>
</reference>
<dbReference type="PATRIC" id="fig|768706.3.peg.1880"/>
<sequence length="342" mass="39372">MEGMGIAQVIRDKAYDLGYAGCGIISLERLHGYAEKLEERVRKVPESAGFYATQRRLIDPRKQFPWAKSVVVVAERYGTYKIPRELKGRIGRPYLFDGRVDAHSKEFKAGLQMESLMHSLGLKFASERKFGLVGLRWAALQAGIGRIRRNNFFYTKYGSWVTLYAWLTDQDMECTEAADLPECPTSCDRCIKACPTGSLSAPYTMSPMACVSFLTTFGGRNLPEEPLRSKFGNCIYGCDICQEVCPMNKGKWEESEEFPGLSQLAPFLTPEKIMEMDDEFYKDFVQPKFFYLKPDELWKWKVDTLCFMHNQYQEAYEPYILEACHSPHEKIREMAKSICQER</sequence>
<organism evidence="3 4">
    <name type="scientific">Desulfosporosinus orientis (strain ATCC 19365 / DSM 765 / NCIMB 8382 / VKM B-1628 / Singapore I)</name>
    <name type="common">Desulfotomaculum orientis</name>
    <dbReference type="NCBI Taxonomy" id="768706"/>
    <lineage>
        <taxon>Bacteria</taxon>
        <taxon>Bacillati</taxon>
        <taxon>Bacillota</taxon>
        <taxon>Clostridia</taxon>
        <taxon>Eubacteriales</taxon>
        <taxon>Desulfitobacteriaceae</taxon>
        <taxon>Desulfosporosinus</taxon>
    </lineage>
</organism>
<dbReference type="SUPFAM" id="SSF54862">
    <property type="entry name" value="4Fe-4S ferredoxins"/>
    <property type="match status" value="1"/>
</dbReference>
<dbReference type="RefSeq" id="WP_014184314.1">
    <property type="nucleotide sequence ID" value="NC_016584.1"/>
</dbReference>
<feature type="domain" description="4Fe-4S ferredoxin-type" evidence="2">
    <location>
        <begin position="174"/>
        <end position="204"/>
    </location>
</feature>
<keyword evidence="4" id="KW-1185">Reference proteome</keyword>
<dbReference type="GO" id="GO:0008616">
    <property type="term" value="P:tRNA queuosine(34) biosynthetic process"/>
    <property type="evidence" value="ECO:0007669"/>
    <property type="project" value="InterPro"/>
</dbReference>
<proteinExistence type="predicted"/>
<dbReference type="PROSITE" id="PS51379">
    <property type="entry name" value="4FE4S_FER_2"/>
    <property type="match status" value="2"/>
</dbReference>
<dbReference type="InterPro" id="IPR017896">
    <property type="entry name" value="4Fe4S_Fe-S-bd"/>
</dbReference>
<dbReference type="Proteomes" id="UP000006346">
    <property type="component" value="Chromosome"/>
</dbReference>
<keyword evidence="1" id="KW-0004">4Fe-4S</keyword>
<feature type="domain" description="4Fe-4S ferredoxin-type" evidence="2">
    <location>
        <begin position="224"/>
        <end position="255"/>
    </location>
</feature>
<gene>
    <name evidence="3" type="ordered locus">Desor_1868</name>
</gene>